<dbReference type="EMBL" id="CAADEY010000089">
    <property type="protein sequence ID" value="VFJ61512.1"/>
    <property type="molecule type" value="Genomic_DNA"/>
</dbReference>
<evidence type="ECO:0000313" key="2">
    <source>
        <dbReference type="EMBL" id="VFJ61512.1"/>
    </source>
</evidence>
<dbReference type="EMBL" id="CAADEX010000057">
    <property type="protein sequence ID" value="VFJ56294.1"/>
    <property type="molecule type" value="Genomic_DNA"/>
</dbReference>
<evidence type="ECO:0000313" key="1">
    <source>
        <dbReference type="EMBL" id="VFJ56294.1"/>
    </source>
</evidence>
<dbReference type="AlphaFoldDB" id="A0A450SQK8"/>
<organism evidence="1">
    <name type="scientific">Candidatus Kentrum sp. DK</name>
    <dbReference type="NCBI Taxonomy" id="2126562"/>
    <lineage>
        <taxon>Bacteria</taxon>
        <taxon>Pseudomonadati</taxon>
        <taxon>Pseudomonadota</taxon>
        <taxon>Gammaproteobacteria</taxon>
        <taxon>Candidatus Kentrum</taxon>
    </lineage>
</organism>
<gene>
    <name evidence="1" type="ORF">BECKDK2373B_GA0170837_105718</name>
    <name evidence="2" type="ORF">BECKDK2373C_GA0170839_108919</name>
</gene>
<name>A0A450SQK8_9GAMM</name>
<reference evidence="1" key="1">
    <citation type="submission" date="2019-02" db="EMBL/GenBank/DDBJ databases">
        <authorList>
            <person name="Gruber-Vodicka R. H."/>
            <person name="Seah K. B. B."/>
        </authorList>
    </citation>
    <scope>NUCLEOTIDE SEQUENCE</scope>
    <source>
        <strain evidence="2">BECK_DK161</strain>
        <strain evidence="1">BECK_DK47</strain>
    </source>
</reference>
<proteinExistence type="predicted"/>
<protein>
    <submittedName>
        <fullName evidence="1">Uncharacterized protein</fullName>
    </submittedName>
</protein>
<sequence>MSPRSVKSRVGREAREQGFSCPEIATPIERMGVENHRWLPRAGVGACWQAYLHPRAHSPDFRIGGGSAGAGEKDGKDPIETSIVSYLTARPLGSTISPVPKLQLGHPFPGSSGFQFKCVQHV</sequence>
<accession>A0A450SQK8</accession>